<keyword evidence="9" id="KW-0067">ATP-binding</keyword>
<sequence length="576" mass="59257">VSKKLVNSVTGCADDALAGLVACNPNLRLLQGHRVVLRADLVAIRGRVALISGGGSGHEPAHAGYIGKGMLTGVVAGAVFTSPAVGSILAAIRAVTQAGAAGTLLIVKNYTGDRLNFGLALERARAEGADVRMVVVGDDCAFTTLKKAGRRGLCGTVLVHKVAGALAEKGASLDEVVEKVSAVIKAMGTLGLSLSPCSVPGSKPTFQLSDDEMELGLGIHGEAGVRRMKVLPVDEVVEKMLVHMMDPSNASHLPLSPGASVVLVVNNLGGLSCLELGIVAGVAVRCLESRGIRIARALVGSFMTALEMAGFSLTLMVVDEELVGLIDADTTAVAWPNHPKVPATSQRQEIPAPKEGPGTMQDEPTTGPSAARAQLVLEKVCRTLLEMQEKLNELDRAAGDGDCGHTHARAARAIQEWVHSRAPPAAPAQLLSALADLLLENMGGSSGVVRRSRARGQDHGECWHPQGCGGEVPCGAELPHCRGCWPGRGSAPQPLSPLSQLDSLCAAAQALGALRSPGAALLPTLDAAVQSAEAAAEATRHMEAGAGRASYISSAELRQPDPGAVAVAAVLRAVLE</sequence>
<dbReference type="InterPro" id="IPR004006">
    <property type="entry name" value="DhaK_dom"/>
</dbReference>
<comment type="catalytic activity">
    <reaction evidence="16">
        <text>dihydroxyacetone + ATP = dihydroxyacetone phosphate + ADP + H(+)</text>
        <dbReference type="Rhea" id="RHEA:15773"/>
        <dbReference type="ChEBI" id="CHEBI:15378"/>
        <dbReference type="ChEBI" id="CHEBI:16016"/>
        <dbReference type="ChEBI" id="CHEBI:30616"/>
        <dbReference type="ChEBI" id="CHEBI:57642"/>
        <dbReference type="ChEBI" id="CHEBI:456216"/>
        <dbReference type="EC" id="2.7.1.29"/>
    </reaction>
</comment>
<keyword evidence="6" id="KW-0808">Transferase</keyword>
<evidence type="ECO:0000256" key="8">
    <source>
        <dbReference type="ARBA" id="ARBA00022777"/>
    </source>
</evidence>
<dbReference type="Pfam" id="PF02734">
    <property type="entry name" value="Dak2"/>
    <property type="match status" value="2"/>
</dbReference>
<dbReference type="Proteomes" id="UP000549499">
    <property type="component" value="Unassembled WGS sequence"/>
</dbReference>
<dbReference type="PROSITE" id="PS51480">
    <property type="entry name" value="DHAL"/>
    <property type="match status" value="1"/>
</dbReference>
<feature type="domain" description="DhaK" evidence="19">
    <location>
        <begin position="8"/>
        <end position="335"/>
    </location>
</feature>
<dbReference type="EC" id="2.7.1.29" evidence="2"/>
<dbReference type="InterPro" id="IPR036117">
    <property type="entry name" value="DhaL_dom_sf"/>
</dbReference>
<evidence type="ECO:0000256" key="15">
    <source>
        <dbReference type="ARBA" id="ARBA00048526"/>
    </source>
</evidence>
<dbReference type="PANTHER" id="PTHR28629:SF4">
    <property type="entry name" value="TRIOKINASE_FMN CYCLASE"/>
    <property type="match status" value="1"/>
</dbReference>
<feature type="domain" description="DhaL" evidence="18">
    <location>
        <begin position="371"/>
        <end position="576"/>
    </location>
</feature>
<evidence type="ECO:0000256" key="9">
    <source>
        <dbReference type="ARBA" id="ARBA00022840"/>
    </source>
</evidence>
<evidence type="ECO:0000256" key="12">
    <source>
        <dbReference type="ARBA" id="ARBA00045490"/>
    </source>
</evidence>
<dbReference type="InterPro" id="IPR050861">
    <property type="entry name" value="Dihydroxyacetone_Kinase"/>
</dbReference>
<evidence type="ECO:0000256" key="1">
    <source>
        <dbReference type="ARBA" id="ARBA00001941"/>
    </source>
</evidence>
<dbReference type="GO" id="GO:0004371">
    <property type="term" value="F:glycerone kinase activity"/>
    <property type="evidence" value="ECO:0007669"/>
    <property type="project" value="UniProtKB-EC"/>
</dbReference>
<dbReference type="OrthoDB" id="1724672at2759"/>
<organism evidence="20 21">
    <name type="scientific">Crotophaga sulcirostris</name>
    <name type="common">Groove-billed ani</name>
    <dbReference type="NCBI Taxonomy" id="33598"/>
    <lineage>
        <taxon>Eukaryota</taxon>
        <taxon>Metazoa</taxon>
        <taxon>Chordata</taxon>
        <taxon>Craniata</taxon>
        <taxon>Vertebrata</taxon>
        <taxon>Euteleostomi</taxon>
        <taxon>Archelosauria</taxon>
        <taxon>Archosauria</taxon>
        <taxon>Dinosauria</taxon>
        <taxon>Saurischia</taxon>
        <taxon>Theropoda</taxon>
        <taxon>Coelurosauria</taxon>
        <taxon>Aves</taxon>
        <taxon>Neognathae</taxon>
        <taxon>Neoaves</taxon>
        <taxon>Otidimorphae</taxon>
        <taxon>Cuculiformes</taxon>
        <taxon>Crotophagidae</taxon>
        <taxon>Crotophaga</taxon>
    </lineage>
</organism>
<dbReference type="SUPFAM" id="SSF82549">
    <property type="entry name" value="DAK1/DegV-like"/>
    <property type="match status" value="1"/>
</dbReference>
<feature type="non-terminal residue" evidence="20">
    <location>
        <position position="1"/>
    </location>
</feature>
<comment type="catalytic activity">
    <reaction evidence="14">
        <text>D-glyceraldehyde + ATP = D-glyceraldehyde 3-phosphate + ADP + H(+)</text>
        <dbReference type="Rhea" id="RHEA:13941"/>
        <dbReference type="ChEBI" id="CHEBI:15378"/>
        <dbReference type="ChEBI" id="CHEBI:17378"/>
        <dbReference type="ChEBI" id="CHEBI:30616"/>
        <dbReference type="ChEBI" id="CHEBI:59776"/>
        <dbReference type="ChEBI" id="CHEBI:456216"/>
        <dbReference type="EC" id="2.7.1.28"/>
    </reaction>
</comment>
<dbReference type="GO" id="GO:0019563">
    <property type="term" value="P:glycerol catabolic process"/>
    <property type="evidence" value="ECO:0007669"/>
    <property type="project" value="TreeGrafter"/>
</dbReference>
<dbReference type="GO" id="GO:0050354">
    <property type="term" value="F:triokinase activity"/>
    <property type="evidence" value="ECO:0007669"/>
    <property type="project" value="UniProtKB-EC"/>
</dbReference>
<evidence type="ECO:0000256" key="6">
    <source>
        <dbReference type="ARBA" id="ARBA00022679"/>
    </source>
</evidence>
<evidence type="ECO:0000256" key="4">
    <source>
        <dbReference type="ARBA" id="ARBA00012578"/>
    </source>
</evidence>
<dbReference type="PANTHER" id="PTHR28629">
    <property type="entry name" value="TRIOKINASE/FMN CYCLASE"/>
    <property type="match status" value="1"/>
</dbReference>
<dbReference type="GO" id="GO:0005524">
    <property type="term" value="F:ATP binding"/>
    <property type="evidence" value="ECO:0007669"/>
    <property type="project" value="UniProtKB-KW"/>
</dbReference>
<evidence type="ECO:0000256" key="3">
    <source>
        <dbReference type="ARBA" id="ARBA00012110"/>
    </source>
</evidence>
<comment type="subunit">
    <text evidence="13">Homodimer. Interacts with IFIH1 (via the CARD domains), the interaction is inhibited by viral infection.</text>
</comment>
<gene>
    <name evidence="20" type="primary">Tkfc</name>
    <name evidence="20" type="ORF">CROSUL_R06772</name>
</gene>
<dbReference type="Pfam" id="PF02733">
    <property type="entry name" value="Dak1"/>
    <property type="match status" value="1"/>
</dbReference>
<accession>A0A7K5I644</accession>
<dbReference type="GO" id="GO:0034012">
    <property type="term" value="F:FAD-AMP lyase (cyclizing) activity"/>
    <property type="evidence" value="ECO:0007669"/>
    <property type="project" value="UniProtKB-EC"/>
</dbReference>
<evidence type="ECO:0000256" key="13">
    <source>
        <dbReference type="ARBA" id="ARBA00046681"/>
    </source>
</evidence>
<dbReference type="EC" id="2.7.1.28" evidence="3"/>
<dbReference type="Gene3D" id="3.40.50.10440">
    <property type="entry name" value="Dihydroxyacetone kinase, domain 1"/>
    <property type="match status" value="1"/>
</dbReference>
<comment type="cofactor">
    <cofactor evidence="1">
        <name>Co(2+)</name>
        <dbReference type="ChEBI" id="CHEBI:48828"/>
    </cofactor>
</comment>
<evidence type="ECO:0000256" key="5">
    <source>
        <dbReference type="ARBA" id="ARBA00018932"/>
    </source>
</evidence>
<comment type="function">
    <text evidence="12">Catalyzes both the phosphorylation of dihydroxyacetone and of glyceraldehyde, and the splitting of ribonucleoside diphosphate-X compounds among which FAD is the best substrate. Represses IFIH1-mediated cellular antiviral response.</text>
</comment>
<dbReference type="InterPro" id="IPR004007">
    <property type="entry name" value="DhaL_dom"/>
</dbReference>
<protein>
    <recommendedName>
        <fullName evidence="5">Triokinase/FMN cyclase</fullName>
        <ecNumber evidence="3">2.7.1.28</ecNumber>
        <ecNumber evidence="2">2.7.1.29</ecNumber>
        <ecNumber evidence="4">4.6.1.15</ecNumber>
    </recommendedName>
    <alternativeName>
        <fullName evidence="11">Bifunctional ATP-dependent dihydroxyacetone kinase/FAD-AMP lyase (cyclizing)</fullName>
    </alternativeName>
</protein>
<dbReference type="FunFam" id="3.40.50.10440:FF:000001">
    <property type="entry name" value="Dihydroxyacetone kinase, DhaK subunit"/>
    <property type="match status" value="1"/>
</dbReference>
<dbReference type="SMART" id="SM01120">
    <property type="entry name" value="Dak2"/>
    <property type="match status" value="1"/>
</dbReference>
<dbReference type="PROSITE" id="PS51481">
    <property type="entry name" value="DHAK"/>
    <property type="match status" value="1"/>
</dbReference>
<keyword evidence="21" id="KW-1185">Reference proteome</keyword>
<reference evidence="20 21" key="1">
    <citation type="submission" date="2019-09" db="EMBL/GenBank/DDBJ databases">
        <title>Bird 10,000 Genomes (B10K) Project - Family phase.</title>
        <authorList>
            <person name="Zhang G."/>
        </authorList>
    </citation>
    <scope>NUCLEOTIDE SEQUENCE [LARGE SCALE GENOMIC DNA]</scope>
    <source>
        <strain evidence="20">B10K-DU-003-44</strain>
        <tissue evidence="20">Muscle</tissue>
    </source>
</reference>
<dbReference type="AlphaFoldDB" id="A0A7K5I644"/>
<evidence type="ECO:0000256" key="17">
    <source>
        <dbReference type="SAM" id="MobiDB-lite"/>
    </source>
</evidence>
<evidence type="ECO:0000256" key="14">
    <source>
        <dbReference type="ARBA" id="ARBA00047974"/>
    </source>
</evidence>
<comment type="caution">
    <text evidence="20">The sequence shown here is derived from an EMBL/GenBank/DDBJ whole genome shotgun (WGS) entry which is preliminary data.</text>
</comment>
<dbReference type="Gene3D" id="1.25.40.340">
    <property type="match status" value="2"/>
</dbReference>
<dbReference type="FunFam" id="3.30.1180.20:FF:000003">
    <property type="entry name" value="triokinase/FMN cyclase isoform X1"/>
    <property type="match status" value="1"/>
</dbReference>
<feature type="non-terminal residue" evidence="20">
    <location>
        <position position="576"/>
    </location>
</feature>
<dbReference type="Gene3D" id="3.30.1180.20">
    <property type="entry name" value="Dihydroxyacetone kinase, domain 2"/>
    <property type="match status" value="1"/>
</dbReference>
<dbReference type="GO" id="GO:0005829">
    <property type="term" value="C:cytosol"/>
    <property type="evidence" value="ECO:0007669"/>
    <property type="project" value="TreeGrafter"/>
</dbReference>
<comment type="catalytic activity">
    <reaction evidence="15">
        <text>FAD = riboflavin cyclic-4',5'-phosphate + AMP + H(+)</text>
        <dbReference type="Rhea" id="RHEA:13729"/>
        <dbReference type="ChEBI" id="CHEBI:15378"/>
        <dbReference type="ChEBI" id="CHEBI:57692"/>
        <dbReference type="ChEBI" id="CHEBI:76202"/>
        <dbReference type="ChEBI" id="CHEBI:456215"/>
        <dbReference type="EC" id="4.6.1.15"/>
    </reaction>
</comment>
<evidence type="ECO:0000256" key="11">
    <source>
        <dbReference type="ARBA" id="ARBA00032426"/>
    </source>
</evidence>
<feature type="region of interest" description="Disordered" evidence="17">
    <location>
        <begin position="337"/>
        <end position="368"/>
    </location>
</feature>
<evidence type="ECO:0000259" key="18">
    <source>
        <dbReference type="PROSITE" id="PS51480"/>
    </source>
</evidence>
<evidence type="ECO:0000256" key="7">
    <source>
        <dbReference type="ARBA" id="ARBA00022741"/>
    </source>
</evidence>
<keyword evidence="10" id="KW-0170">Cobalt</keyword>
<evidence type="ECO:0000313" key="21">
    <source>
        <dbReference type="Proteomes" id="UP000549499"/>
    </source>
</evidence>
<proteinExistence type="predicted"/>
<dbReference type="EMBL" id="VYZB01000879">
    <property type="protein sequence ID" value="NWS77140.1"/>
    <property type="molecule type" value="Genomic_DNA"/>
</dbReference>
<keyword evidence="8" id="KW-0418">Kinase</keyword>
<keyword evidence="7" id="KW-0547">Nucleotide-binding</keyword>
<evidence type="ECO:0000256" key="16">
    <source>
        <dbReference type="ARBA" id="ARBA00048898"/>
    </source>
</evidence>
<dbReference type="EC" id="4.6.1.15" evidence="4"/>
<evidence type="ECO:0000256" key="2">
    <source>
        <dbReference type="ARBA" id="ARBA00012107"/>
    </source>
</evidence>
<evidence type="ECO:0000313" key="20">
    <source>
        <dbReference type="EMBL" id="NWS77140.1"/>
    </source>
</evidence>
<name>A0A7K5I644_CROSL</name>
<evidence type="ECO:0000256" key="10">
    <source>
        <dbReference type="ARBA" id="ARBA00023285"/>
    </source>
</evidence>
<evidence type="ECO:0000259" key="19">
    <source>
        <dbReference type="PROSITE" id="PS51481"/>
    </source>
</evidence>
<dbReference type="SUPFAM" id="SSF101473">
    <property type="entry name" value="DhaL-like"/>
    <property type="match status" value="1"/>
</dbReference>